<dbReference type="PROSITE" id="PS51173">
    <property type="entry name" value="CBM2"/>
    <property type="match status" value="1"/>
</dbReference>
<dbReference type="Gene3D" id="2.60.40.290">
    <property type="match status" value="1"/>
</dbReference>
<sequence>MHYSIYIRSYAALHFLSIAVLSMFSERVQALEYQYLLQSEWAGGGMSTLIIRNNTENPVTTWQVTFDWLADEQVDFAWNAAVTQQGNTVTAECDPTFCDIPPGEAKAFGFVFTSNQSSLVPQKVVVNSDGVATEIPDVVTPTEPIQGSVSDNFNYVIGTQTIYPNYGFTNDGRLVETAKEIRRLGSNLLKFSLSPYSYPDLVSNYQSYAYQFVKLARDVPDFKAVLDMDFAYYMIWLEDSGHWMDNNGMNQQELDLQYSKIYSLAEYLLTTYNGSGKTFMFGNWELDWQLVKTVETDPATGVSIERYDDSVVELPDLRIQGLIDFINIRQKAIEDALAQAPQSDVNILQYVEVNRVESAMAGKERVTNMVLPHTNADLVSYSAYDIPNKEENADFNKLDVAMSNAFSFIDSHLPEKSGVPFDKRVFIGEYGYAASWFLSHGEQAGETQALLTKGLMKVALKWGAPFVLYWQMYDNEWDGYLQAYRGFWLIDQNGVKQPSYYLHQQFLSQAKAWVKEFSQKNGRLPNAEEYRTEAIKIIDSL</sequence>
<dbReference type="InterPro" id="IPR012291">
    <property type="entry name" value="CBM2_carb-bd_dom_sf"/>
</dbReference>
<dbReference type="SUPFAM" id="SSF49384">
    <property type="entry name" value="Carbohydrate-binding domain"/>
    <property type="match status" value="1"/>
</dbReference>
<keyword evidence="3" id="KW-1185">Reference proteome</keyword>
<comment type="caution">
    <text evidence="2">The sequence shown here is derived from an EMBL/GenBank/DDBJ whole genome shotgun (WGS) entry which is preliminary data.</text>
</comment>
<dbReference type="Proteomes" id="UP000838748">
    <property type="component" value="Unassembled WGS sequence"/>
</dbReference>
<dbReference type="Pfam" id="PF00553">
    <property type="entry name" value="CBM_2"/>
    <property type="match status" value="1"/>
</dbReference>
<dbReference type="RefSeq" id="WP_237360658.1">
    <property type="nucleotide sequence ID" value="NZ_CAKLDM010000001.1"/>
</dbReference>
<feature type="domain" description="CBM2" evidence="1">
    <location>
        <begin position="19"/>
        <end position="134"/>
    </location>
</feature>
<dbReference type="InterPro" id="IPR017853">
    <property type="entry name" value="GH"/>
</dbReference>
<evidence type="ECO:0000313" key="2">
    <source>
        <dbReference type="EMBL" id="CAH0537764.1"/>
    </source>
</evidence>
<gene>
    <name evidence="2" type="ORF">VMF7928_01317</name>
</gene>
<reference evidence="2" key="1">
    <citation type="submission" date="2021-11" db="EMBL/GenBank/DDBJ databases">
        <authorList>
            <person name="Rodrigo-Torres L."/>
            <person name="Arahal R. D."/>
            <person name="Lucena T."/>
        </authorList>
    </citation>
    <scope>NUCLEOTIDE SEQUENCE</scope>
    <source>
        <strain evidence="2">CECT 7928</strain>
    </source>
</reference>
<evidence type="ECO:0000259" key="1">
    <source>
        <dbReference type="PROSITE" id="PS51173"/>
    </source>
</evidence>
<dbReference type="SUPFAM" id="SSF51445">
    <property type="entry name" value="(Trans)glycosidases"/>
    <property type="match status" value="1"/>
</dbReference>
<evidence type="ECO:0000313" key="3">
    <source>
        <dbReference type="Proteomes" id="UP000838748"/>
    </source>
</evidence>
<dbReference type="EMBL" id="CAKLDM010000001">
    <property type="protein sequence ID" value="CAH0537764.1"/>
    <property type="molecule type" value="Genomic_DNA"/>
</dbReference>
<accession>A0ABM9A2Y3</accession>
<proteinExistence type="predicted"/>
<name>A0ABM9A2Y3_9VIBR</name>
<dbReference type="InterPro" id="IPR001919">
    <property type="entry name" value="CBD2"/>
</dbReference>
<dbReference type="InterPro" id="IPR008965">
    <property type="entry name" value="CBM2/CBM3_carb-bd_dom_sf"/>
</dbReference>
<organism evidence="2 3">
    <name type="scientific">Vibrio marisflavi CECT 7928</name>
    <dbReference type="NCBI Taxonomy" id="634439"/>
    <lineage>
        <taxon>Bacteria</taxon>
        <taxon>Pseudomonadati</taxon>
        <taxon>Pseudomonadota</taxon>
        <taxon>Gammaproteobacteria</taxon>
        <taxon>Vibrionales</taxon>
        <taxon>Vibrionaceae</taxon>
        <taxon>Vibrio</taxon>
    </lineage>
</organism>
<dbReference type="SMART" id="SM00637">
    <property type="entry name" value="CBD_II"/>
    <property type="match status" value="1"/>
</dbReference>
<dbReference type="Gene3D" id="3.20.20.80">
    <property type="entry name" value="Glycosidases"/>
    <property type="match status" value="1"/>
</dbReference>
<protein>
    <recommendedName>
        <fullName evidence="1">CBM2 domain-containing protein</fullName>
    </recommendedName>
</protein>